<dbReference type="PANTHER" id="PTHR19370:SF189">
    <property type="entry name" value="CYTOCHROME C MITOCHONDRIAL IMPORT FACTOR CYC2"/>
    <property type="match status" value="1"/>
</dbReference>
<sequence length="329" mass="37528">MLGFRTLNRLYATTTASSVSKTFFQKYKKQIKVGVAASTVATILGFGYCEYVIHTTWTTELDEDQFTRYRISERVAIDAHHYLLEVKPLSAQKINMWQEMTSDKIWSLEVKQPEIMIVRNYTPLPLKLVTSNNDDYELEQIDIKNGDTNEGKLLFYIKNYDNGEVARWIRNLDVGSRIDLRGPFVEYEFDTDRKNVNMYTAGTGIVSALQIILNNAGDNARNYSWIHTSHEFNELGKLYPKCVQLGNQKNVSLTLFDDKKKLRENMEQLIGLTPVNKQNLVFNKSFIALICGPDGFIKTLAGAKVDLKQGPINGVLGNQGWSNENVFKL</sequence>
<reference evidence="10 11" key="1">
    <citation type="submission" date="2020-11" db="EMBL/GenBank/DDBJ databases">
        <title>Kefir isolates.</title>
        <authorList>
            <person name="Marcisauskas S."/>
            <person name="Kim Y."/>
            <person name="Blasche S."/>
        </authorList>
    </citation>
    <scope>NUCLEOTIDE SEQUENCE [LARGE SCALE GENOMIC DNA]</scope>
    <source>
        <strain evidence="10 11">OG2</strain>
    </source>
</reference>
<feature type="domain" description="Flavoprotein pyridine nucleotide cytochrome reductase-like FAD-binding" evidence="9">
    <location>
        <begin position="145"/>
        <end position="188"/>
    </location>
</feature>
<dbReference type="OrthoDB" id="432685at2759"/>
<dbReference type="GO" id="GO:0016020">
    <property type="term" value="C:membrane"/>
    <property type="evidence" value="ECO:0007669"/>
    <property type="project" value="UniProtKB-SubCell"/>
</dbReference>
<comment type="similarity">
    <text evidence="3">Belongs to the flavoprotein pyridine nucleotide cytochrome reductase family.</text>
</comment>
<evidence type="ECO:0000256" key="3">
    <source>
        <dbReference type="ARBA" id="ARBA00006105"/>
    </source>
</evidence>
<feature type="binding site" evidence="8">
    <location>
        <position position="165"/>
    </location>
    <ligand>
        <name>FAD</name>
        <dbReference type="ChEBI" id="CHEBI:57692"/>
    </ligand>
</feature>
<dbReference type="GO" id="GO:0005739">
    <property type="term" value="C:mitochondrion"/>
    <property type="evidence" value="ECO:0007669"/>
    <property type="project" value="TreeGrafter"/>
</dbReference>
<dbReference type="SUPFAM" id="SSF52343">
    <property type="entry name" value="Ferredoxin reductase-like, C-terminal NADP-linked domain"/>
    <property type="match status" value="1"/>
</dbReference>
<dbReference type="PANTHER" id="PTHR19370">
    <property type="entry name" value="NADH-CYTOCHROME B5 REDUCTASE"/>
    <property type="match status" value="1"/>
</dbReference>
<accession>A0A9P6WBZ2</accession>
<comment type="cofactor">
    <cofactor evidence="1 8">
        <name>FAD</name>
        <dbReference type="ChEBI" id="CHEBI:57692"/>
    </cofactor>
</comment>
<evidence type="ECO:0000256" key="4">
    <source>
        <dbReference type="ARBA" id="ARBA00022630"/>
    </source>
</evidence>
<name>A0A9P6WBZ2_MAUEX</name>
<dbReference type="PRINTS" id="PR00406">
    <property type="entry name" value="CYTB5RDTASE"/>
</dbReference>
<dbReference type="Proteomes" id="UP000750334">
    <property type="component" value="Unassembled WGS sequence"/>
</dbReference>
<gene>
    <name evidence="10" type="primary">CYC2</name>
    <name evidence="10" type="ORF">C6P45_004931</name>
</gene>
<keyword evidence="4 8" id="KW-0285">Flavoprotein</keyword>
<dbReference type="InterPro" id="IPR001834">
    <property type="entry name" value="CBR-like"/>
</dbReference>
<protein>
    <submittedName>
        <fullName evidence="10">Mitochondrial peripheral inner membrane protein</fullName>
    </submittedName>
</protein>
<evidence type="ECO:0000256" key="7">
    <source>
        <dbReference type="ARBA" id="ARBA00023136"/>
    </source>
</evidence>
<dbReference type="GO" id="GO:0016491">
    <property type="term" value="F:oxidoreductase activity"/>
    <property type="evidence" value="ECO:0007669"/>
    <property type="project" value="UniProtKB-KW"/>
</dbReference>
<dbReference type="SUPFAM" id="SSF63380">
    <property type="entry name" value="Riboflavin synthase domain-like"/>
    <property type="match status" value="1"/>
</dbReference>
<dbReference type="InterPro" id="IPR017938">
    <property type="entry name" value="Riboflavin_synthase-like_b-brl"/>
</dbReference>
<proteinExistence type="inferred from homology"/>
<dbReference type="InterPro" id="IPR039261">
    <property type="entry name" value="FNR_nucleotide-bd"/>
</dbReference>
<comment type="caution">
    <text evidence="10">The sequence shown here is derived from an EMBL/GenBank/DDBJ whole genome shotgun (WGS) entry which is preliminary data.</text>
</comment>
<keyword evidence="11" id="KW-1185">Reference proteome</keyword>
<evidence type="ECO:0000256" key="1">
    <source>
        <dbReference type="ARBA" id="ARBA00001974"/>
    </source>
</evidence>
<evidence type="ECO:0000256" key="6">
    <source>
        <dbReference type="ARBA" id="ARBA00023002"/>
    </source>
</evidence>
<evidence type="ECO:0000313" key="10">
    <source>
        <dbReference type="EMBL" id="KAG0668184.1"/>
    </source>
</evidence>
<comment type="subcellular location">
    <subcellularLocation>
        <location evidence="2">Membrane</location>
    </subcellularLocation>
</comment>
<evidence type="ECO:0000256" key="8">
    <source>
        <dbReference type="PIRSR" id="PIRSR601834-1"/>
    </source>
</evidence>
<feature type="binding site" evidence="8">
    <location>
        <position position="158"/>
    </location>
    <ligand>
        <name>FAD</name>
        <dbReference type="ChEBI" id="CHEBI:57692"/>
    </ligand>
</feature>
<organism evidence="10 11">
    <name type="scientific">Maudiozyma exigua</name>
    <name type="common">Yeast</name>
    <name type="synonym">Kazachstania exigua</name>
    <dbReference type="NCBI Taxonomy" id="34358"/>
    <lineage>
        <taxon>Eukaryota</taxon>
        <taxon>Fungi</taxon>
        <taxon>Dikarya</taxon>
        <taxon>Ascomycota</taxon>
        <taxon>Saccharomycotina</taxon>
        <taxon>Saccharomycetes</taxon>
        <taxon>Saccharomycetales</taxon>
        <taxon>Saccharomycetaceae</taxon>
        <taxon>Maudiozyma</taxon>
    </lineage>
</organism>
<dbReference type="EMBL" id="PUHR01000076">
    <property type="protein sequence ID" value="KAG0668184.1"/>
    <property type="molecule type" value="Genomic_DNA"/>
</dbReference>
<dbReference type="Pfam" id="PF00970">
    <property type="entry name" value="FAD_binding_6"/>
    <property type="match status" value="1"/>
</dbReference>
<keyword evidence="7" id="KW-0472">Membrane</keyword>
<evidence type="ECO:0000256" key="2">
    <source>
        <dbReference type="ARBA" id="ARBA00004370"/>
    </source>
</evidence>
<evidence type="ECO:0000313" key="11">
    <source>
        <dbReference type="Proteomes" id="UP000750334"/>
    </source>
</evidence>
<dbReference type="CDD" id="cd06183">
    <property type="entry name" value="cyt_b5_reduct_like"/>
    <property type="match status" value="1"/>
</dbReference>
<keyword evidence="5 8" id="KW-0274">FAD</keyword>
<evidence type="ECO:0000259" key="9">
    <source>
        <dbReference type="Pfam" id="PF00970"/>
    </source>
</evidence>
<evidence type="ECO:0000256" key="5">
    <source>
        <dbReference type="ARBA" id="ARBA00022827"/>
    </source>
</evidence>
<dbReference type="AlphaFoldDB" id="A0A9P6WBZ2"/>
<keyword evidence="6" id="KW-0560">Oxidoreductase</keyword>
<dbReference type="InterPro" id="IPR008333">
    <property type="entry name" value="Cbr1-like_FAD-bd_dom"/>
</dbReference>
<dbReference type="Gene3D" id="2.40.30.10">
    <property type="entry name" value="Translation factors"/>
    <property type="match status" value="1"/>
</dbReference>